<evidence type="ECO:0000256" key="1">
    <source>
        <dbReference type="SAM" id="SignalP"/>
    </source>
</evidence>
<evidence type="ECO:0000313" key="2">
    <source>
        <dbReference type="EMBL" id="KAK1443538.1"/>
    </source>
</evidence>
<dbReference type="Proteomes" id="UP001230268">
    <property type="component" value="Unassembled WGS sequence"/>
</dbReference>
<protein>
    <submittedName>
        <fullName evidence="2">Uncharacterized protein</fullName>
    </submittedName>
</protein>
<organism evidence="2 3">
    <name type="scientific">Babesia gibsoni</name>
    <dbReference type="NCBI Taxonomy" id="33632"/>
    <lineage>
        <taxon>Eukaryota</taxon>
        <taxon>Sar</taxon>
        <taxon>Alveolata</taxon>
        <taxon>Apicomplexa</taxon>
        <taxon>Aconoidasida</taxon>
        <taxon>Piroplasmida</taxon>
        <taxon>Babesiidae</taxon>
        <taxon>Babesia</taxon>
    </lineage>
</organism>
<keyword evidence="3" id="KW-1185">Reference proteome</keyword>
<keyword evidence="1" id="KW-0732">Signal</keyword>
<evidence type="ECO:0000313" key="3">
    <source>
        <dbReference type="Proteomes" id="UP001230268"/>
    </source>
</evidence>
<proteinExistence type="predicted"/>
<dbReference type="AlphaFoldDB" id="A0AAD8PDM0"/>
<comment type="caution">
    <text evidence="2">The sequence shown here is derived from an EMBL/GenBank/DDBJ whole genome shotgun (WGS) entry which is preliminary data.</text>
</comment>
<accession>A0AAD8PDM0</accession>
<name>A0AAD8PDM0_BABGI</name>
<gene>
    <name evidence="2" type="ORF">BgAZ_204140</name>
</gene>
<sequence>MARFVWKLFAFYVPFSCLILANNNLEQVAVSHEEEEGAKDIANVVFDLAAEVDTDIFELDRLNLGEDYVISVMPTNRHRIIGIKDGDQEICGVSDPEVESIYHVALYEYDGDRYILVFSERAIGCFSNKEGQYNEIKDYREVPETLLKIFPLQRDGEAFQPVCGDQPLAQDENYGHMVEKVGGLSGSIVCLKL</sequence>
<reference evidence="2" key="1">
    <citation type="submission" date="2023-08" db="EMBL/GenBank/DDBJ databases">
        <title>Draft sequence of the Babesia gibsoni genome.</title>
        <authorList>
            <person name="Yamagishi J.Y."/>
            <person name="Xuan X.X."/>
        </authorList>
    </citation>
    <scope>NUCLEOTIDE SEQUENCE</scope>
    <source>
        <strain evidence="2">Azabu</strain>
    </source>
</reference>
<dbReference type="EMBL" id="JAVEPI010000002">
    <property type="protein sequence ID" value="KAK1443538.1"/>
    <property type="molecule type" value="Genomic_DNA"/>
</dbReference>
<feature type="chain" id="PRO_5042261376" evidence="1">
    <location>
        <begin position="22"/>
        <end position="193"/>
    </location>
</feature>
<feature type="signal peptide" evidence="1">
    <location>
        <begin position="1"/>
        <end position="21"/>
    </location>
</feature>